<dbReference type="InterPro" id="IPR035255">
    <property type="entry name" value="DUF5348"/>
</dbReference>
<dbReference type="RefSeq" id="WP_052123382.1">
    <property type="nucleotide sequence ID" value="NZ_JARSQH010000139.1"/>
</dbReference>
<organism evidence="2 3">
    <name type="scientific">Heyndrickxia coagulans</name>
    <name type="common">Weizmannia coagulans</name>
    <dbReference type="NCBI Taxonomy" id="1398"/>
    <lineage>
        <taxon>Bacteria</taxon>
        <taxon>Bacillati</taxon>
        <taxon>Bacillota</taxon>
        <taxon>Bacilli</taxon>
        <taxon>Bacillales</taxon>
        <taxon>Bacillaceae</taxon>
        <taxon>Heyndrickxia</taxon>
    </lineage>
</organism>
<dbReference type="AlphaFoldDB" id="A0A133L0F1"/>
<gene>
    <name evidence="2" type="ORF">HMPREF3213_00555</name>
</gene>
<evidence type="ECO:0000313" key="3">
    <source>
        <dbReference type="Proteomes" id="UP000070376"/>
    </source>
</evidence>
<protein>
    <recommendedName>
        <fullName evidence="1">DUF5348 domain-containing protein</fullName>
    </recommendedName>
</protein>
<reference evidence="3" key="1">
    <citation type="submission" date="2016-01" db="EMBL/GenBank/DDBJ databases">
        <authorList>
            <person name="Mitreva M."/>
            <person name="Pepin K.H."/>
            <person name="Mihindukulasuriya K.A."/>
            <person name="Fulton R."/>
            <person name="Fronick C."/>
            <person name="O'Laughlin M."/>
            <person name="Miner T."/>
            <person name="Herter B."/>
            <person name="Rosa B.A."/>
            <person name="Cordes M."/>
            <person name="Tomlinson C."/>
            <person name="Wollam A."/>
            <person name="Palsikar V.B."/>
            <person name="Mardis E.R."/>
            <person name="Wilson R.K."/>
        </authorList>
    </citation>
    <scope>NUCLEOTIDE SEQUENCE [LARGE SCALE GENOMIC DNA]</scope>
    <source>
        <strain evidence="3">GED7749B</strain>
    </source>
</reference>
<dbReference type="EMBL" id="LRPN01000019">
    <property type="protein sequence ID" value="KWZ85217.1"/>
    <property type="molecule type" value="Genomic_DNA"/>
</dbReference>
<evidence type="ECO:0000259" key="1">
    <source>
        <dbReference type="Pfam" id="PF17295"/>
    </source>
</evidence>
<proteinExistence type="predicted"/>
<name>A0A133L0F1_HEYCO</name>
<comment type="caution">
    <text evidence="2">The sequence shown here is derived from an EMBL/GenBank/DDBJ whole genome shotgun (WGS) entry which is preliminary data.</text>
</comment>
<dbReference type="PATRIC" id="fig|1398.22.peg.551"/>
<feature type="domain" description="DUF5348" evidence="1">
    <location>
        <begin position="7"/>
        <end position="69"/>
    </location>
</feature>
<dbReference type="Proteomes" id="UP000070376">
    <property type="component" value="Unassembled WGS sequence"/>
</dbReference>
<accession>A0A133L0F1</accession>
<dbReference type="Pfam" id="PF17295">
    <property type="entry name" value="DUF5348"/>
    <property type="match status" value="1"/>
</dbReference>
<dbReference type="Gene3D" id="2.40.10.390">
    <property type="match status" value="1"/>
</dbReference>
<evidence type="ECO:0000313" key="2">
    <source>
        <dbReference type="EMBL" id="KWZ85217.1"/>
    </source>
</evidence>
<sequence>MKNKWIEMKYDTKLESWFVNQGTRSFVMHCGESFTLKIKQNEGIGCRLELGSKWYIILGPEGVRLDLNPYQVYQIQF</sequence>